<sequence>MNTSRAALTSTAILDAAERLFARQGHDKTSMRQITAEADVNLASINYHFGSKEQLIQAVFKRRISILNEERLRMLDALEAQAGGRPLKPSQVVEAFFSPLVRHAYDDSGSKPFTPLIEHSRFDQNGFIGTLFTKEHIGVVTRFRRAFQKALPDVPLEDILWRFNFMLGATSYAIMGMDALRTAVGLAPQPDEEKPGVEEVLQRLMSFLLGGLRAPLPERQAQPCAAAPLEASPASLQSNTEGVL</sequence>
<dbReference type="PROSITE" id="PS50977">
    <property type="entry name" value="HTH_TETR_2"/>
    <property type="match status" value="1"/>
</dbReference>
<keyword evidence="1 2" id="KW-0238">DNA-binding</keyword>
<evidence type="ECO:0000256" key="2">
    <source>
        <dbReference type="PROSITE-ProRule" id="PRU00335"/>
    </source>
</evidence>
<proteinExistence type="predicted"/>
<dbReference type="OrthoDB" id="2356263at2"/>
<evidence type="ECO:0000256" key="1">
    <source>
        <dbReference type="ARBA" id="ARBA00023125"/>
    </source>
</evidence>
<feature type="compositionally biased region" description="Low complexity" evidence="3">
    <location>
        <begin position="225"/>
        <end position="236"/>
    </location>
</feature>
<dbReference type="PANTHER" id="PTHR30055">
    <property type="entry name" value="HTH-TYPE TRANSCRIPTIONAL REGULATOR RUTR"/>
    <property type="match status" value="1"/>
</dbReference>
<feature type="region of interest" description="Disordered" evidence="3">
    <location>
        <begin position="224"/>
        <end position="244"/>
    </location>
</feature>
<dbReference type="EMBL" id="SMBX01000010">
    <property type="protein sequence ID" value="TCU93867.1"/>
    <property type="molecule type" value="Genomic_DNA"/>
</dbReference>
<gene>
    <name evidence="5" type="ORF">EV686_11032</name>
</gene>
<accession>A0A4R3UT26</accession>
<dbReference type="SUPFAM" id="SSF46689">
    <property type="entry name" value="Homeodomain-like"/>
    <property type="match status" value="1"/>
</dbReference>
<protein>
    <submittedName>
        <fullName evidence="5">TetR family transcriptional regulator</fullName>
    </submittedName>
</protein>
<dbReference type="GO" id="GO:0000976">
    <property type="term" value="F:transcription cis-regulatory region binding"/>
    <property type="evidence" value="ECO:0007669"/>
    <property type="project" value="TreeGrafter"/>
</dbReference>
<dbReference type="InterPro" id="IPR050109">
    <property type="entry name" value="HTH-type_TetR-like_transc_reg"/>
</dbReference>
<dbReference type="Gene3D" id="1.10.357.10">
    <property type="entry name" value="Tetracycline Repressor, domain 2"/>
    <property type="match status" value="1"/>
</dbReference>
<dbReference type="SUPFAM" id="SSF48498">
    <property type="entry name" value="Tetracyclin repressor-like, C-terminal domain"/>
    <property type="match status" value="1"/>
</dbReference>
<feature type="DNA-binding region" description="H-T-H motif" evidence="2">
    <location>
        <begin position="30"/>
        <end position="49"/>
    </location>
</feature>
<organism evidence="5 6">
    <name type="scientific">Paracandidimonas soli</name>
    <dbReference type="NCBI Taxonomy" id="1917182"/>
    <lineage>
        <taxon>Bacteria</taxon>
        <taxon>Pseudomonadati</taxon>
        <taxon>Pseudomonadota</taxon>
        <taxon>Betaproteobacteria</taxon>
        <taxon>Burkholderiales</taxon>
        <taxon>Alcaligenaceae</taxon>
        <taxon>Paracandidimonas</taxon>
    </lineage>
</organism>
<evidence type="ECO:0000313" key="5">
    <source>
        <dbReference type="EMBL" id="TCU93867.1"/>
    </source>
</evidence>
<dbReference type="Proteomes" id="UP000294692">
    <property type="component" value="Unassembled WGS sequence"/>
</dbReference>
<dbReference type="RefSeq" id="WP_132477911.1">
    <property type="nucleotide sequence ID" value="NZ_JBHRVM010000001.1"/>
</dbReference>
<evidence type="ECO:0000313" key="6">
    <source>
        <dbReference type="Proteomes" id="UP000294692"/>
    </source>
</evidence>
<dbReference type="InterPro" id="IPR041586">
    <property type="entry name" value="PsrA_TetR_C"/>
</dbReference>
<dbReference type="PRINTS" id="PR00455">
    <property type="entry name" value="HTHTETR"/>
</dbReference>
<dbReference type="Pfam" id="PF17939">
    <property type="entry name" value="TetR_C_30"/>
    <property type="match status" value="1"/>
</dbReference>
<dbReference type="GO" id="GO:0003700">
    <property type="term" value="F:DNA-binding transcription factor activity"/>
    <property type="evidence" value="ECO:0007669"/>
    <property type="project" value="TreeGrafter"/>
</dbReference>
<dbReference type="InterPro" id="IPR001647">
    <property type="entry name" value="HTH_TetR"/>
</dbReference>
<dbReference type="AlphaFoldDB" id="A0A4R3UT26"/>
<feature type="domain" description="HTH tetR-type" evidence="4">
    <location>
        <begin position="7"/>
        <end position="67"/>
    </location>
</feature>
<evidence type="ECO:0000256" key="3">
    <source>
        <dbReference type="SAM" id="MobiDB-lite"/>
    </source>
</evidence>
<comment type="caution">
    <text evidence="5">The sequence shown here is derived from an EMBL/GenBank/DDBJ whole genome shotgun (WGS) entry which is preliminary data.</text>
</comment>
<dbReference type="InterPro" id="IPR036271">
    <property type="entry name" value="Tet_transcr_reg_TetR-rel_C_sf"/>
</dbReference>
<dbReference type="InterPro" id="IPR009057">
    <property type="entry name" value="Homeodomain-like_sf"/>
</dbReference>
<reference evidence="5 6" key="1">
    <citation type="submission" date="2019-03" db="EMBL/GenBank/DDBJ databases">
        <title>Genomic Encyclopedia of Type Strains, Phase IV (KMG-IV): sequencing the most valuable type-strain genomes for metagenomic binning, comparative biology and taxonomic classification.</title>
        <authorList>
            <person name="Goeker M."/>
        </authorList>
    </citation>
    <scope>NUCLEOTIDE SEQUENCE [LARGE SCALE GENOMIC DNA]</scope>
    <source>
        <strain evidence="5 6">DSM 100048</strain>
    </source>
</reference>
<dbReference type="PANTHER" id="PTHR30055:SF235">
    <property type="entry name" value="TRANSCRIPTIONAL REGULATORY PROTEIN"/>
    <property type="match status" value="1"/>
</dbReference>
<name>A0A4R3UT26_9BURK</name>
<dbReference type="Pfam" id="PF00440">
    <property type="entry name" value="TetR_N"/>
    <property type="match status" value="1"/>
</dbReference>
<keyword evidence="6" id="KW-1185">Reference proteome</keyword>
<evidence type="ECO:0000259" key="4">
    <source>
        <dbReference type="PROSITE" id="PS50977"/>
    </source>
</evidence>